<dbReference type="PANTHER" id="PTHR30290">
    <property type="entry name" value="PERIPLASMIC BINDING COMPONENT OF ABC TRANSPORTER"/>
    <property type="match status" value="1"/>
</dbReference>
<feature type="domain" description="Solute-binding protein family 5" evidence="5">
    <location>
        <begin position="74"/>
        <end position="391"/>
    </location>
</feature>
<evidence type="ECO:0000256" key="3">
    <source>
        <dbReference type="ARBA" id="ARBA00022729"/>
    </source>
</evidence>
<dbReference type="EMBL" id="UFSM01000001">
    <property type="protein sequence ID" value="SUU87804.1"/>
    <property type="molecule type" value="Genomic_DNA"/>
</dbReference>
<evidence type="ECO:0000313" key="6">
    <source>
        <dbReference type="EMBL" id="SUU87804.1"/>
    </source>
</evidence>
<dbReference type="GO" id="GO:0015833">
    <property type="term" value="P:peptide transport"/>
    <property type="evidence" value="ECO:0007669"/>
    <property type="project" value="TreeGrafter"/>
</dbReference>
<dbReference type="RefSeq" id="WP_245431896.1">
    <property type="nucleotide sequence ID" value="NZ_BAAAVY010000010.1"/>
</dbReference>
<dbReference type="Gene3D" id="3.10.105.10">
    <property type="entry name" value="Dipeptide-binding Protein, Domain 3"/>
    <property type="match status" value="1"/>
</dbReference>
<evidence type="ECO:0000256" key="1">
    <source>
        <dbReference type="ARBA" id="ARBA00004418"/>
    </source>
</evidence>
<dbReference type="InterPro" id="IPR039424">
    <property type="entry name" value="SBP_5"/>
</dbReference>
<reference evidence="6 7" key="1">
    <citation type="submission" date="2018-06" db="EMBL/GenBank/DDBJ databases">
        <authorList>
            <consortium name="Pathogen Informatics"/>
            <person name="Doyle S."/>
        </authorList>
    </citation>
    <scope>NUCLEOTIDE SEQUENCE [LARGE SCALE GENOMIC DNA]</scope>
    <source>
        <strain evidence="6 7">NCTC10684</strain>
    </source>
</reference>
<evidence type="ECO:0000259" key="5">
    <source>
        <dbReference type="Pfam" id="PF00496"/>
    </source>
</evidence>
<dbReference type="PANTHER" id="PTHR30290:SF38">
    <property type="entry name" value="D,D-DIPEPTIDE-BINDING PERIPLASMIC PROTEIN DDPA-RELATED"/>
    <property type="match status" value="1"/>
</dbReference>
<dbReference type="Gene3D" id="3.40.190.10">
    <property type="entry name" value="Periplasmic binding protein-like II"/>
    <property type="match status" value="1"/>
</dbReference>
<evidence type="ECO:0000256" key="4">
    <source>
        <dbReference type="SAM" id="SignalP"/>
    </source>
</evidence>
<feature type="chain" id="PRO_5016615604" evidence="4">
    <location>
        <begin position="26"/>
        <end position="508"/>
    </location>
</feature>
<dbReference type="SUPFAM" id="SSF53850">
    <property type="entry name" value="Periplasmic binding protein-like II"/>
    <property type="match status" value="1"/>
</dbReference>
<dbReference type="InterPro" id="IPR030678">
    <property type="entry name" value="Peptide/Ni-bd"/>
</dbReference>
<accession>A0A380WI21</accession>
<dbReference type="AlphaFoldDB" id="A0A380WI21"/>
<proteinExistence type="inferred from homology"/>
<keyword evidence="3 4" id="KW-0732">Signal</keyword>
<feature type="signal peptide" evidence="4">
    <location>
        <begin position="1"/>
        <end position="25"/>
    </location>
</feature>
<dbReference type="Pfam" id="PF00496">
    <property type="entry name" value="SBP_bac_5"/>
    <property type="match status" value="1"/>
</dbReference>
<comment type="similarity">
    <text evidence="2">Belongs to the bacterial solute-binding protein 5 family.</text>
</comment>
<sequence length="508" mass="55911">MNAFRKTALGLSTALFLLAMPAAMAQSGDAVTIVLPGGPDRLDPCETPRSVIGRIIKQNVVETLVELDYAKQTTVPRLAESWEQTSPTEWRFNLRKDVKFHDGTPFDAASVVYSLERTLDPKLTCITRTKYFGGVDITAKAVDENTVVFTTKTPMPILPTLLAQLAIASAKTPKGEYTADPIGTGPYDFVSWTQGENVKIKRFDGYWGEKPKIAEATYVWRTESSVAAAMVETGEADLAFSIAPQDATNPDTDKVYPNSDSAMFRLSADIPPLNDIRVRKAFNLAIDRKAFLGSVISDKAELATQQVGPSVLGHNAKLVPWPYDPEQAKALLAEAKAAGVPVDTEIRMIGRPGMFANSNEFVEAAAEMLRAVGFKIKLDNLEMTQWLEAANKPFAANREANALLTMHDNNSGDAQFTAFFKYHSDGRQSELHDSKVDKLIAEAGMASGEERAKLYQETFRYIYEDLVADAPLFHMVNYMRVGKRLDFTPTIANAVELQLAKLVVKQPS</sequence>
<evidence type="ECO:0000313" key="7">
    <source>
        <dbReference type="Proteomes" id="UP000254701"/>
    </source>
</evidence>
<dbReference type="Proteomes" id="UP000254701">
    <property type="component" value="Unassembled WGS sequence"/>
</dbReference>
<dbReference type="GO" id="GO:1904680">
    <property type="term" value="F:peptide transmembrane transporter activity"/>
    <property type="evidence" value="ECO:0007669"/>
    <property type="project" value="TreeGrafter"/>
</dbReference>
<protein>
    <submittedName>
        <fullName evidence="6">Dipeptide-binding protein</fullName>
    </submittedName>
</protein>
<dbReference type="PIRSF" id="PIRSF002741">
    <property type="entry name" value="MppA"/>
    <property type="match status" value="1"/>
</dbReference>
<comment type="subcellular location">
    <subcellularLocation>
        <location evidence="1">Periplasm</location>
    </subcellularLocation>
</comment>
<gene>
    <name evidence="6" type="primary">dppA_3</name>
    <name evidence="6" type="ORF">NCTC10684_01006</name>
</gene>
<dbReference type="GO" id="GO:0030288">
    <property type="term" value="C:outer membrane-bounded periplasmic space"/>
    <property type="evidence" value="ECO:0007669"/>
    <property type="project" value="UniProtKB-ARBA"/>
</dbReference>
<evidence type="ECO:0000256" key="2">
    <source>
        <dbReference type="ARBA" id="ARBA00005695"/>
    </source>
</evidence>
<dbReference type="InterPro" id="IPR000914">
    <property type="entry name" value="SBP_5_dom"/>
</dbReference>
<organism evidence="6 7">
    <name type="scientific">Aminobacter aminovorans</name>
    <name type="common">Chelatobacter heintzii</name>
    <dbReference type="NCBI Taxonomy" id="83263"/>
    <lineage>
        <taxon>Bacteria</taxon>
        <taxon>Pseudomonadati</taxon>
        <taxon>Pseudomonadota</taxon>
        <taxon>Alphaproteobacteria</taxon>
        <taxon>Hyphomicrobiales</taxon>
        <taxon>Phyllobacteriaceae</taxon>
        <taxon>Aminobacter</taxon>
    </lineage>
</organism>
<name>A0A380WI21_AMIAI</name>
<dbReference type="Gene3D" id="3.90.76.10">
    <property type="entry name" value="Dipeptide-binding Protein, Domain 1"/>
    <property type="match status" value="1"/>
</dbReference>
<dbReference type="GO" id="GO:0043190">
    <property type="term" value="C:ATP-binding cassette (ABC) transporter complex"/>
    <property type="evidence" value="ECO:0007669"/>
    <property type="project" value="InterPro"/>
</dbReference>